<evidence type="ECO:0000256" key="1">
    <source>
        <dbReference type="SAM" id="Phobius"/>
    </source>
</evidence>
<dbReference type="EMBL" id="JBHSDU010000014">
    <property type="protein sequence ID" value="MFC4312111.1"/>
    <property type="molecule type" value="Genomic_DNA"/>
</dbReference>
<dbReference type="PROSITE" id="PS00409">
    <property type="entry name" value="PROKAR_NTER_METHYL"/>
    <property type="match status" value="1"/>
</dbReference>
<keyword evidence="1" id="KW-0472">Membrane</keyword>
<keyword evidence="4" id="KW-1185">Reference proteome</keyword>
<protein>
    <submittedName>
        <fullName evidence="3">Type IV pilus modification protein PilV</fullName>
    </submittedName>
</protein>
<gene>
    <name evidence="3" type="primary">pilV</name>
    <name evidence="3" type="ORF">ACFPN2_23725</name>
</gene>
<dbReference type="RefSeq" id="WP_380601218.1">
    <property type="nucleotide sequence ID" value="NZ_JBHSDU010000014.1"/>
</dbReference>
<dbReference type="NCBIfam" id="TIGR02523">
    <property type="entry name" value="type_IV_pilV"/>
    <property type="match status" value="1"/>
</dbReference>
<dbReference type="Pfam" id="PF07963">
    <property type="entry name" value="N_methyl"/>
    <property type="match status" value="1"/>
</dbReference>
<dbReference type="InterPro" id="IPR013362">
    <property type="entry name" value="Pilus_4_PilV"/>
</dbReference>
<dbReference type="Proteomes" id="UP001595904">
    <property type="component" value="Unassembled WGS sequence"/>
</dbReference>
<feature type="transmembrane region" description="Helical" evidence="1">
    <location>
        <begin position="12"/>
        <end position="36"/>
    </location>
</feature>
<evidence type="ECO:0000259" key="2">
    <source>
        <dbReference type="Pfam" id="PF22150"/>
    </source>
</evidence>
<accession>A0ABV8SX25</accession>
<sequence length="147" mass="16198">MKTLRSSSRRAAGMTLVEVLVTLVIISVGLLGVAALQLTTVRNNYDSFVRTQAATLAGDMLDRMRANRSMVTQYEIDITNETVPNNAAGRDIRRWRDTLAGQLPRGIGGITYDDATRIVTIEIRWRERVDVGDDDGGVLAFKTASQI</sequence>
<keyword evidence="1" id="KW-1133">Transmembrane helix</keyword>
<dbReference type="Pfam" id="PF22150">
    <property type="entry name" value="Tt1218-like"/>
    <property type="match status" value="1"/>
</dbReference>
<name>A0ABV8SX25_9GAMM</name>
<feature type="domain" description="Type IV pilin Tt1218-like" evidence="2">
    <location>
        <begin position="35"/>
        <end position="78"/>
    </location>
</feature>
<dbReference type="InterPro" id="IPR054402">
    <property type="entry name" value="Tt1218-like_dom"/>
</dbReference>
<dbReference type="NCBIfam" id="TIGR02532">
    <property type="entry name" value="IV_pilin_GFxxxE"/>
    <property type="match status" value="1"/>
</dbReference>
<dbReference type="InterPro" id="IPR012902">
    <property type="entry name" value="N_methyl_site"/>
</dbReference>
<evidence type="ECO:0000313" key="3">
    <source>
        <dbReference type="EMBL" id="MFC4312111.1"/>
    </source>
</evidence>
<proteinExistence type="predicted"/>
<keyword evidence="1" id="KW-0812">Transmembrane</keyword>
<comment type="caution">
    <text evidence="3">The sequence shown here is derived from an EMBL/GenBank/DDBJ whole genome shotgun (WGS) entry which is preliminary data.</text>
</comment>
<organism evidence="3 4">
    <name type="scientific">Steroidobacter flavus</name>
    <dbReference type="NCBI Taxonomy" id="1842136"/>
    <lineage>
        <taxon>Bacteria</taxon>
        <taxon>Pseudomonadati</taxon>
        <taxon>Pseudomonadota</taxon>
        <taxon>Gammaproteobacteria</taxon>
        <taxon>Steroidobacterales</taxon>
        <taxon>Steroidobacteraceae</taxon>
        <taxon>Steroidobacter</taxon>
    </lineage>
</organism>
<evidence type="ECO:0000313" key="4">
    <source>
        <dbReference type="Proteomes" id="UP001595904"/>
    </source>
</evidence>
<reference evidence="4" key="1">
    <citation type="journal article" date="2019" name="Int. J. Syst. Evol. Microbiol.">
        <title>The Global Catalogue of Microorganisms (GCM) 10K type strain sequencing project: providing services to taxonomists for standard genome sequencing and annotation.</title>
        <authorList>
            <consortium name="The Broad Institute Genomics Platform"/>
            <consortium name="The Broad Institute Genome Sequencing Center for Infectious Disease"/>
            <person name="Wu L."/>
            <person name="Ma J."/>
        </authorList>
    </citation>
    <scope>NUCLEOTIDE SEQUENCE [LARGE SCALE GENOMIC DNA]</scope>
    <source>
        <strain evidence="4">CGMCC 1.10759</strain>
    </source>
</reference>